<evidence type="ECO:0000313" key="2">
    <source>
        <dbReference type="EMBL" id="PTR01076.1"/>
    </source>
</evidence>
<dbReference type="Pfam" id="PF12804">
    <property type="entry name" value="NTP_transf_3"/>
    <property type="match status" value="1"/>
</dbReference>
<dbReference type="CDD" id="cd04182">
    <property type="entry name" value="GT_2_like_f"/>
    <property type="match status" value="1"/>
</dbReference>
<comment type="caution">
    <text evidence="2">The sequence shown here is derived from an EMBL/GenBank/DDBJ whole genome shotgun (WGS) entry which is preliminary data.</text>
</comment>
<dbReference type="Gene3D" id="3.90.550.10">
    <property type="entry name" value="Spore Coat Polysaccharide Biosynthesis Protein SpsA, Chain A"/>
    <property type="match status" value="1"/>
</dbReference>
<sequence>MTNIGTIILAAGGSSRMGQPKQLLRFKNKTMLRHTVDTVLESTCGDGVVVVTGAVHQQLADECDGLPVSVIENSNWQMGMSTSIRAGLKALEKMRPDNLRGVLIILCDQPFITAGHLDNLADMFTTRGYRGIAATGYDSTVGAPAIFSRDLFEQLYQLNGDKGAKELINNPENKLLCVPFHPASIDLDTMDDYLALTP</sequence>
<dbReference type="PANTHER" id="PTHR43777:SF1">
    <property type="entry name" value="MOLYBDENUM COFACTOR CYTIDYLYLTRANSFERASE"/>
    <property type="match status" value="1"/>
</dbReference>
<reference evidence="2 3" key="1">
    <citation type="submission" date="2018-04" db="EMBL/GenBank/DDBJ databases">
        <title>Genomic Encyclopedia of Archaeal and Bacterial Type Strains, Phase II (KMG-II): from individual species to whole genera.</title>
        <authorList>
            <person name="Goeker M."/>
        </authorList>
    </citation>
    <scope>NUCLEOTIDE SEQUENCE [LARGE SCALE GENOMIC DNA]</scope>
    <source>
        <strain evidence="2 3">DSM 26809</strain>
    </source>
</reference>
<dbReference type="PANTHER" id="PTHR43777">
    <property type="entry name" value="MOLYBDENUM COFACTOR CYTIDYLYLTRANSFERASE"/>
    <property type="match status" value="1"/>
</dbReference>
<evidence type="ECO:0000259" key="1">
    <source>
        <dbReference type="Pfam" id="PF12804"/>
    </source>
</evidence>
<dbReference type="OrthoDB" id="9779263at2"/>
<gene>
    <name evidence="2" type="ORF">C8P68_101307</name>
</gene>
<dbReference type="SUPFAM" id="SSF53448">
    <property type="entry name" value="Nucleotide-diphospho-sugar transferases"/>
    <property type="match status" value="1"/>
</dbReference>
<keyword evidence="2" id="KW-0808">Transferase</keyword>
<accession>A0A2T5JFF9</accession>
<feature type="domain" description="MobA-like NTP transferase" evidence="1">
    <location>
        <begin position="7"/>
        <end position="170"/>
    </location>
</feature>
<keyword evidence="2" id="KW-0548">Nucleotidyltransferase</keyword>
<dbReference type="InterPro" id="IPR029044">
    <property type="entry name" value="Nucleotide-diphossugar_trans"/>
</dbReference>
<name>A0A2T5JFF9_9SPHI</name>
<keyword evidence="3" id="KW-1185">Reference proteome</keyword>
<dbReference type="EMBL" id="QAOQ01000001">
    <property type="protein sequence ID" value="PTR01076.1"/>
    <property type="molecule type" value="Genomic_DNA"/>
</dbReference>
<dbReference type="AlphaFoldDB" id="A0A2T5JFF9"/>
<evidence type="ECO:0000313" key="3">
    <source>
        <dbReference type="Proteomes" id="UP000244168"/>
    </source>
</evidence>
<protein>
    <submittedName>
        <fullName evidence="2">Molybdenum cofactor cytidylyltransferase</fullName>
    </submittedName>
</protein>
<dbReference type="InterPro" id="IPR025877">
    <property type="entry name" value="MobA-like_NTP_Trfase"/>
</dbReference>
<dbReference type="RefSeq" id="WP_107826498.1">
    <property type="nucleotide sequence ID" value="NZ_CP160205.1"/>
</dbReference>
<organism evidence="2 3">
    <name type="scientific">Mucilaginibacter yixingensis</name>
    <dbReference type="NCBI Taxonomy" id="1295612"/>
    <lineage>
        <taxon>Bacteria</taxon>
        <taxon>Pseudomonadati</taxon>
        <taxon>Bacteroidota</taxon>
        <taxon>Sphingobacteriia</taxon>
        <taxon>Sphingobacteriales</taxon>
        <taxon>Sphingobacteriaceae</taxon>
        <taxon>Mucilaginibacter</taxon>
    </lineage>
</organism>
<dbReference type="GO" id="GO:0016779">
    <property type="term" value="F:nucleotidyltransferase activity"/>
    <property type="evidence" value="ECO:0007669"/>
    <property type="project" value="UniProtKB-KW"/>
</dbReference>
<proteinExistence type="predicted"/>
<dbReference type="Proteomes" id="UP000244168">
    <property type="component" value="Unassembled WGS sequence"/>
</dbReference>